<name>A0ABV2JRH4_9GAMM</name>
<dbReference type="EC" id="3.5.1.28" evidence="2"/>
<dbReference type="Gene3D" id="3.40.630.40">
    <property type="entry name" value="Zn-dependent exopeptidases"/>
    <property type="match status" value="1"/>
</dbReference>
<dbReference type="Gene3D" id="2.60.40.3500">
    <property type="match status" value="1"/>
</dbReference>
<dbReference type="SMART" id="SM00257">
    <property type="entry name" value="LysM"/>
    <property type="match status" value="1"/>
</dbReference>
<dbReference type="Proteomes" id="UP001549184">
    <property type="component" value="Unassembled WGS sequence"/>
</dbReference>
<accession>A0ABV2JRH4</accession>
<dbReference type="EMBL" id="JBEPMU010000001">
    <property type="protein sequence ID" value="MET3651436.1"/>
    <property type="molecule type" value="Genomic_DNA"/>
</dbReference>
<evidence type="ECO:0000256" key="4">
    <source>
        <dbReference type="SAM" id="MobiDB-lite"/>
    </source>
</evidence>
<dbReference type="Pfam" id="PF01520">
    <property type="entry name" value="Amidase_3"/>
    <property type="match status" value="1"/>
</dbReference>
<dbReference type="PROSITE" id="PS51782">
    <property type="entry name" value="LYSM"/>
    <property type="match status" value="1"/>
</dbReference>
<dbReference type="CDD" id="cd00118">
    <property type="entry name" value="LysM"/>
    <property type="match status" value="1"/>
</dbReference>
<proteinExistence type="predicted"/>
<dbReference type="Gene3D" id="3.10.350.10">
    <property type="entry name" value="LysM domain"/>
    <property type="match status" value="1"/>
</dbReference>
<keyword evidence="8" id="KW-1185">Reference proteome</keyword>
<reference evidence="7 8" key="1">
    <citation type="submission" date="2024-06" db="EMBL/GenBank/DDBJ databases">
        <title>Sorghum-associated microbial communities from plants grown in Nebraska, USA.</title>
        <authorList>
            <person name="Schachtman D."/>
        </authorList>
    </citation>
    <scope>NUCLEOTIDE SEQUENCE [LARGE SCALE GENOMIC DNA]</scope>
    <source>
        <strain evidence="7 8">1073</strain>
    </source>
</reference>
<dbReference type="RefSeq" id="WP_354012867.1">
    <property type="nucleotide sequence ID" value="NZ_JBEPMU010000001.1"/>
</dbReference>
<evidence type="ECO:0000256" key="2">
    <source>
        <dbReference type="ARBA" id="ARBA00011901"/>
    </source>
</evidence>
<evidence type="ECO:0000313" key="7">
    <source>
        <dbReference type="EMBL" id="MET3651436.1"/>
    </source>
</evidence>
<feature type="compositionally biased region" description="Polar residues" evidence="4">
    <location>
        <begin position="191"/>
        <end position="206"/>
    </location>
</feature>
<keyword evidence="3 7" id="KW-0378">Hydrolase</keyword>
<feature type="compositionally biased region" description="Pro residues" evidence="4">
    <location>
        <begin position="173"/>
        <end position="186"/>
    </location>
</feature>
<dbReference type="SUPFAM" id="SSF53187">
    <property type="entry name" value="Zn-dependent exopeptidases"/>
    <property type="match status" value="1"/>
</dbReference>
<dbReference type="GO" id="GO:0008745">
    <property type="term" value="F:N-acetylmuramoyl-L-alanine amidase activity"/>
    <property type="evidence" value="ECO:0007669"/>
    <property type="project" value="UniProtKB-EC"/>
</dbReference>
<feature type="signal peptide" evidence="5">
    <location>
        <begin position="1"/>
        <end position="27"/>
    </location>
</feature>
<organism evidence="7 8">
    <name type="scientific">Dyella japonica</name>
    <dbReference type="NCBI Taxonomy" id="231455"/>
    <lineage>
        <taxon>Bacteria</taxon>
        <taxon>Pseudomonadati</taxon>
        <taxon>Pseudomonadota</taxon>
        <taxon>Gammaproteobacteria</taxon>
        <taxon>Lysobacterales</taxon>
        <taxon>Rhodanobacteraceae</taxon>
        <taxon>Dyella</taxon>
    </lineage>
</organism>
<dbReference type="InterPro" id="IPR036779">
    <property type="entry name" value="LysM_dom_sf"/>
</dbReference>
<evidence type="ECO:0000256" key="5">
    <source>
        <dbReference type="SAM" id="SignalP"/>
    </source>
</evidence>
<gene>
    <name evidence="7" type="ORF">ABIC75_001138</name>
</gene>
<feature type="compositionally biased region" description="Low complexity" evidence="4">
    <location>
        <begin position="163"/>
        <end position="172"/>
    </location>
</feature>
<feature type="domain" description="LysM" evidence="6">
    <location>
        <begin position="501"/>
        <end position="545"/>
    </location>
</feature>
<protein>
    <recommendedName>
        <fullName evidence="2">N-acetylmuramoyl-L-alanine amidase</fullName>
        <ecNumber evidence="2">3.5.1.28</ecNumber>
    </recommendedName>
</protein>
<dbReference type="InterPro" id="IPR002508">
    <property type="entry name" value="MurNAc-LAA_cat"/>
</dbReference>
<comment type="catalytic activity">
    <reaction evidence="1">
        <text>Hydrolyzes the link between N-acetylmuramoyl residues and L-amino acid residues in certain cell-wall glycopeptides.</text>
        <dbReference type="EC" id="3.5.1.28"/>
    </reaction>
</comment>
<comment type="caution">
    <text evidence="7">The sequence shown here is derived from an EMBL/GenBank/DDBJ whole genome shotgun (WGS) entry which is preliminary data.</text>
</comment>
<dbReference type="SUPFAM" id="SSF54106">
    <property type="entry name" value="LysM domain"/>
    <property type="match status" value="1"/>
</dbReference>
<feature type="chain" id="PRO_5046554016" description="N-acetylmuramoyl-L-alanine amidase" evidence="5">
    <location>
        <begin position="28"/>
        <end position="548"/>
    </location>
</feature>
<evidence type="ECO:0000259" key="6">
    <source>
        <dbReference type="PROSITE" id="PS51782"/>
    </source>
</evidence>
<sequence length="548" mass="56918">MKGYRTHPALFGAMALLALAPFCVVRAADLKSARVWAGPEYTRVVLDVSGPVTYKVDQDGDQLTVDLNASSISGSFSSPGATGLYKGMSGAKQGNNVRLTAKVDPSSSVKSFLLKPQAEYGYRLVVDVYPGSGSVAKTSSPAKLPVIAAAAPAPSDDDGGEGSSTAAAAVPEAAPPPAPLPPPTSAPEPVRSSTKSSLKPTQSGMASTRAAAALLNGERKVVIAIDAGHGGEDPGAHGPGGTLEKNVTLAVARQLADQINQQPGMRAVLTRNADFFIPLAQRYQIARNNSADLFVSIHADAFINGDAKGSSVWVLSPRGKTSMAARWLADGQNRADLIGGVTLDDKNDGLAAVLLDLQQGYSMQASESVAGNVLKALGNLGPTHRGYVERANFVVLRSPDVPSILVETAFISNPDEERKLRDPSHQSRLATAVMTGVRGYFEATPPPGSWFAAQASRRNGMANVATSQGDDDTSAKATRAVAQAMASTPGAAARADDGVQDLHRVERGESLRSIAKQYGVSVNAIKSANRLESDSSVRVGMMLAIPAG</sequence>
<dbReference type="SMART" id="SM00646">
    <property type="entry name" value="Ami_3"/>
    <property type="match status" value="1"/>
</dbReference>
<dbReference type="CDD" id="cd02696">
    <property type="entry name" value="MurNAc-LAA"/>
    <property type="match status" value="1"/>
</dbReference>
<evidence type="ECO:0000313" key="8">
    <source>
        <dbReference type="Proteomes" id="UP001549184"/>
    </source>
</evidence>
<dbReference type="Pfam" id="PF01476">
    <property type="entry name" value="LysM"/>
    <property type="match status" value="1"/>
</dbReference>
<evidence type="ECO:0000256" key="3">
    <source>
        <dbReference type="ARBA" id="ARBA00022801"/>
    </source>
</evidence>
<evidence type="ECO:0000256" key="1">
    <source>
        <dbReference type="ARBA" id="ARBA00001561"/>
    </source>
</evidence>
<dbReference type="PANTHER" id="PTHR30404:SF0">
    <property type="entry name" value="N-ACETYLMURAMOYL-L-ALANINE AMIDASE AMIC"/>
    <property type="match status" value="1"/>
</dbReference>
<feature type="region of interest" description="Disordered" evidence="4">
    <location>
        <begin position="151"/>
        <end position="208"/>
    </location>
</feature>
<dbReference type="PANTHER" id="PTHR30404">
    <property type="entry name" value="N-ACETYLMURAMOYL-L-ALANINE AMIDASE"/>
    <property type="match status" value="1"/>
</dbReference>
<dbReference type="InterPro" id="IPR018392">
    <property type="entry name" value="LysM"/>
</dbReference>
<keyword evidence="5" id="KW-0732">Signal</keyword>
<dbReference type="InterPro" id="IPR050695">
    <property type="entry name" value="N-acetylmuramoyl_amidase_3"/>
</dbReference>